<dbReference type="GO" id="GO:0035438">
    <property type="term" value="F:cyclic-di-GMP binding"/>
    <property type="evidence" value="ECO:0007669"/>
    <property type="project" value="InterPro"/>
</dbReference>
<dbReference type="AlphaFoldDB" id="A0AA95EXW0"/>
<proteinExistence type="predicted"/>
<name>A0AA95EXW0_9BACL</name>
<dbReference type="InterPro" id="IPR009875">
    <property type="entry name" value="PilZ_domain"/>
</dbReference>
<gene>
    <name evidence="2" type="ORF">P0Y55_02175</name>
</gene>
<evidence type="ECO:0000313" key="3">
    <source>
        <dbReference type="Proteomes" id="UP001178662"/>
    </source>
</evidence>
<keyword evidence="3" id="KW-1185">Reference proteome</keyword>
<dbReference type="Proteomes" id="UP001178662">
    <property type="component" value="Chromosome"/>
</dbReference>
<sequence length="152" mass="18116">MNEIVQPNRRKYMRFELHIPLFAEFALFSVGERALRSRSQKVIVNNISFGGCRFSTHLQIPPRDDVRWCLKVDLGRSTMSLKGVIVHVEEAEGLHQYGVRWELSNYERHCFEYKLNEYLMTVYTFSPHIQSLYKQVIARYPEQHFQKLDFKS</sequence>
<reference evidence="2" key="1">
    <citation type="submission" date="2023-03" db="EMBL/GenBank/DDBJ databases">
        <title>Andean soil-derived lignocellulolytic bacterial consortium as a source of novel taxa and putative plastic-active enzymes.</title>
        <authorList>
            <person name="Diaz-Garcia L."/>
            <person name="Chuvochina M."/>
            <person name="Feuerriegel G."/>
            <person name="Bunk B."/>
            <person name="Sproer C."/>
            <person name="Streit W.R."/>
            <person name="Rodriguez L.M."/>
            <person name="Overmann J."/>
            <person name="Jimenez D.J."/>
        </authorList>
    </citation>
    <scope>NUCLEOTIDE SEQUENCE</scope>
    <source>
        <strain evidence="2">MAG 2441</strain>
    </source>
</reference>
<evidence type="ECO:0000259" key="1">
    <source>
        <dbReference type="Pfam" id="PF07238"/>
    </source>
</evidence>
<accession>A0AA95EXW0</accession>
<protein>
    <submittedName>
        <fullName evidence="2">PilZ domain-containing protein</fullName>
    </submittedName>
</protein>
<evidence type="ECO:0000313" key="2">
    <source>
        <dbReference type="EMBL" id="WEK54911.1"/>
    </source>
</evidence>
<dbReference type="EMBL" id="CP119317">
    <property type="protein sequence ID" value="WEK54911.1"/>
    <property type="molecule type" value="Genomic_DNA"/>
</dbReference>
<dbReference type="Gene3D" id="2.40.10.220">
    <property type="entry name" value="predicted glycosyltransferase like domains"/>
    <property type="match status" value="1"/>
</dbReference>
<feature type="domain" description="PilZ" evidence="1">
    <location>
        <begin position="8"/>
        <end position="108"/>
    </location>
</feature>
<dbReference type="Pfam" id="PF07238">
    <property type="entry name" value="PilZ"/>
    <property type="match status" value="1"/>
</dbReference>
<organism evidence="2 3">
    <name type="scientific">Candidatus Cohnella colombiensis</name>
    <dbReference type="NCBI Taxonomy" id="3121368"/>
    <lineage>
        <taxon>Bacteria</taxon>
        <taxon>Bacillati</taxon>
        <taxon>Bacillota</taxon>
        <taxon>Bacilli</taxon>
        <taxon>Bacillales</taxon>
        <taxon>Paenibacillaceae</taxon>
        <taxon>Cohnella</taxon>
    </lineage>
</organism>
<dbReference type="SUPFAM" id="SSF141371">
    <property type="entry name" value="PilZ domain-like"/>
    <property type="match status" value="1"/>
</dbReference>